<sequence>MDPPEGSQPQQQQQQSQKNRFSFLLHAPVHQATFFSLTLVEELLRCARKVEHEFGLLSLPLPQSRESTRVLSRIVQEKRYEECWPTQHSAAQDTRGSGPSASYLLRIGVLRALGFHTPGLDDLVDDASLALGRDIVAAAPAPEGAAAAPLRYREAAQEELRHVVLGEWCEDLVHFTAYRGFSAEQARCVLLTAMHLMNVLADLPPDATDGEAEQRCAQVLEELLVEQACGMPRKVVETRKFWRTVDSEVPDPQFVAALEAEIAREKNKKRQSVLREQMRNAPTVVFTRREMQEERLLAEIVVGPYFTLHEVAQLLEYFSSSVVRHWRLFRAFLAEPQPVETHEEVQVQWDVRGFCVPPLEEFLRDDMYAMAQKRQGLLNACEEAITGSFEEEFEQPLRQLQREKDELLACLREKELQAEEDNIRNALDGPGYLRVARSFLLRLNKCIERNEAVGKLDAVAKPPESAVPTPTQPPQAGPAASTLAGAKKRSVQPRKGSARARAAGNRASVSPVPPSPPPPPPLNPADAVFSLEKVEARLERLEHAAQAAVDALRDKGKKKRSR</sequence>
<dbReference type="EMBL" id="MKKU01000179">
    <property type="protein sequence ID" value="RNF20427.1"/>
    <property type="molecule type" value="Genomic_DNA"/>
</dbReference>
<feature type="compositionally biased region" description="Low complexity" evidence="1">
    <location>
        <begin position="499"/>
        <end position="510"/>
    </location>
</feature>
<feature type="compositionally biased region" description="Basic residues" evidence="1">
    <location>
        <begin position="486"/>
        <end position="498"/>
    </location>
</feature>
<keyword evidence="3" id="KW-1185">Reference proteome</keyword>
<reference evidence="2 3" key="1">
    <citation type="journal article" date="2018" name="BMC Genomics">
        <title>Genomic comparison of Trypanosoma conorhini and Trypanosoma rangeli to Trypanosoma cruzi strains of high and low virulence.</title>
        <authorList>
            <person name="Bradwell K.R."/>
            <person name="Koparde V.N."/>
            <person name="Matveyev A.V."/>
            <person name="Serrano M.G."/>
            <person name="Alves J.M."/>
            <person name="Parikh H."/>
            <person name="Huang B."/>
            <person name="Lee V."/>
            <person name="Espinosa-Alvarez O."/>
            <person name="Ortiz P.A."/>
            <person name="Costa-Martins A.G."/>
            <person name="Teixeira M.M."/>
            <person name="Buck G.A."/>
        </authorList>
    </citation>
    <scope>NUCLEOTIDE SEQUENCE [LARGE SCALE GENOMIC DNA]</scope>
    <source>
        <strain evidence="2 3">025E</strain>
    </source>
</reference>
<accession>A0A422PSG2</accession>
<dbReference type="Proteomes" id="UP000284403">
    <property type="component" value="Unassembled WGS sequence"/>
</dbReference>
<dbReference type="OrthoDB" id="246474at2759"/>
<comment type="caution">
    <text evidence="2">The sequence shown here is derived from an EMBL/GenBank/DDBJ whole genome shotgun (WGS) entry which is preliminary data.</text>
</comment>
<evidence type="ECO:0000313" key="3">
    <source>
        <dbReference type="Proteomes" id="UP000284403"/>
    </source>
</evidence>
<gene>
    <name evidence="2" type="ORF">Tco025E_03785</name>
</gene>
<feature type="compositionally biased region" description="Pro residues" evidence="1">
    <location>
        <begin position="511"/>
        <end position="523"/>
    </location>
</feature>
<dbReference type="AlphaFoldDB" id="A0A422PSG2"/>
<name>A0A422PSG2_9TRYP</name>
<protein>
    <submittedName>
        <fullName evidence="2">Uncharacterized protein</fullName>
    </submittedName>
</protein>
<organism evidence="2 3">
    <name type="scientific">Trypanosoma conorhini</name>
    <dbReference type="NCBI Taxonomy" id="83891"/>
    <lineage>
        <taxon>Eukaryota</taxon>
        <taxon>Discoba</taxon>
        <taxon>Euglenozoa</taxon>
        <taxon>Kinetoplastea</taxon>
        <taxon>Metakinetoplastina</taxon>
        <taxon>Trypanosomatida</taxon>
        <taxon>Trypanosomatidae</taxon>
        <taxon>Trypanosoma</taxon>
    </lineage>
</organism>
<evidence type="ECO:0000313" key="2">
    <source>
        <dbReference type="EMBL" id="RNF20427.1"/>
    </source>
</evidence>
<dbReference type="RefSeq" id="XP_029229202.1">
    <property type="nucleotide sequence ID" value="XM_029370703.1"/>
</dbReference>
<proteinExistence type="predicted"/>
<evidence type="ECO:0000256" key="1">
    <source>
        <dbReference type="SAM" id="MobiDB-lite"/>
    </source>
</evidence>
<feature type="region of interest" description="Disordered" evidence="1">
    <location>
        <begin position="459"/>
        <end position="527"/>
    </location>
</feature>
<dbReference type="GeneID" id="40317396"/>